<reference evidence="7 8" key="1">
    <citation type="submission" date="2018-01" db="EMBL/GenBank/DDBJ databases">
        <title>Draft genome sequence of Salinispora sp. 13K206.</title>
        <authorList>
            <person name="Sahin N."/>
            <person name="Saygin H."/>
            <person name="Ay H."/>
        </authorList>
    </citation>
    <scope>NUCLEOTIDE SEQUENCE [LARGE SCALE GENOMIC DNA]</scope>
    <source>
        <strain evidence="7 8">13K206</strain>
    </source>
</reference>
<dbReference type="InterPro" id="IPR025110">
    <property type="entry name" value="AMP-bd_C"/>
</dbReference>
<evidence type="ECO:0000256" key="1">
    <source>
        <dbReference type="ARBA" id="ARBA00001957"/>
    </source>
</evidence>
<dbReference type="FunFam" id="2.30.38.10:FF:000001">
    <property type="entry name" value="Non-ribosomal peptide synthetase PvdI"/>
    <property type="match status" value="1"/>
</dbReference>
<dbReference type="GO" id="GO:0072330">
    <property type="term" value="P:monocarboxylic acid biosynthetic process"/>
    <property type="evidence" value="ECO:0007669"/>
    <property type="project" value="UniProtKB-ARBA"/>
</dbReference>
<dbReference type="FunFam" id="1.10.1200.10:FF:000016">
    <property type="entry name" value="Non-ribosomal peptide synthase"/>
    <property type="match status" value="1"/>
</dbReference>
<accession>A0A2W2DQ54</accession>
<dbReference type="GO" id="GO:0044550">
    <property type="term" value="P:secondary metabolite biosynthetic process"/>
    <property type="evidence" value="ECO:0007669"/>
    <property type="project" value="UniProtKB-ARBA"/>
</dbReference>
<dbReference type="Gene3D" id="3.40.50.980">
    <property type="match status" value="2"/>
</dbReference>
<dbReference type="GO" id="GO:0008610">
    <property type="term" value="P:lipid biosynthetic process"/>
    <property type="evidence" value="ECO:0007669"/>
    <property type="project" value="UniProtKB-ARBA"/>
</dbReference>
<dbReference type="FunFam" id="1.10.1200.10:FF:000005">
    <property type="entry name" value="Nonribosomal peptide synthetase 1"/>
    <property type="match status" value="1"/>
</dbReference>
<dbReference type="FunFam" id="3.40.50.12780:FF:000012">
    <property type="entry name" value="Non-ribosomal peptide synthetase"/>
    <property type="match status" value="1"/>
</dbReference>
<dbReference type="PANTHER" id="PTHR45527">
    <property type="entry name" value="NONRIBOSOMAL PEPTIDE SYNTHETASE"/>
    <property type="match status" value="1"/>
</dbReference>
<keyword evidence="8" id="KW-1185">Reference proteome</keyword>
<dbReference type="Gene3D" id="3.30.300.30">
    <property type="match status" value="2"/>
</dbReference>
<dbReference type="PROSITE" id="PS50075">
    <property type="entry name" value="CARRIER"/>
    <property type="match status" value="2"/>
</dbReference>
<dbReference type="EMBL" id="POUB01000019">
    <property type="protein sequence ID" value="PZG01828.1"/>
    <property type="molecule type" value="Genomic_DNA"/>
</dbReference>
<dbReference type="InterPro" id="IPR020806">
    <property type="entry name" value="PKS_PP-bd"/>
</dbReference>
<keyword evidence="4" id="KW-0597">Phosphoprotein</keyword>
<dbReference type="Gene3D" id="3.30.559.10">
    <property type="entry name" value="Chloramphenicol acetyltransferase-like domain"/>
    <property type="match status" value="2"/>
</dbReference>
<dbReference type="InterPro" id="IPR036736">
    <property type="entry name" value="ACP-like_sf"/>
</dbReference>
<comment type="caution">
    <text evidence="7">The sequence shown here is derived from an EMBL/GenBank/DDBJ whole genome shotgun (WGS) entry which is preliminary data.</text>
</comment>
<dbReference type="GO" id="GO:0043041">
    <property type="term" value="P:amino acid activation for nonribosomal peptide biosynthetic process"/>
    <property type="evidence" value="ECO:0007669"/>
    <property type="project" value="TreeGrafter"/>
</dbReference>
<proteinExistence type="inferred from homology"/>
<evidence type="ECO:0000256" key="3">
    <source>
        <dbReference type="ARBA" id="ARBA00022450"/>
    </source>
</evidence>
<dbReference type="Pfam" id="PF00501">
    <property type="entry name" value="AMP-binding"/>
    <property type="match status" value="2"/>
</dbReference>
<feature type="compositionally biased region" description="Basic residues" evidence="5">
    <location>
        <begin position="15"/>
        <end position="26"/>
    </location>
</feature>
<dbReference type="InterPro" id="IPR006162">
    <property type="entry name" value="Ppantetheine_attach_site"/>
</dbReference>
<evidence type="ECO:0000313" key="7">
    <source>
        <dbReference type="EMBL" id="PZG01828.1"/>
    </source>
</evidence>
<dbReference type="GO" id="GO:0003824">
    <property type="term" value="F:catalytic activity"/>
    <property type="evidence" value="ECO:0007669"/>
    <property type="project" value="InterPro"/>
</dbReference>
<dbReference type="Gene3D" id="1.10.1200.10">
    <property type="entry name" value="ACP-like"/>
    <property type="match status" value="1"/>
</dbReference>
<dbReference type="InterPro" id="IPR029058">
    <property type="entry name" value="AB_hydrolase_fold"/>
</dbReference>
<dbReference type="Gene3D" id="2.30.38.10">
    <property type="entry name" value="Luciferase, Domain 3"/>
    <property type="match status" value="1"/>
</dbReference>
<feature type="region of interest" description="Disordered" evidence="5">
    <location>
        <begin position="1"/>
        <end position="91"/>
    </location>
</feature>
<feature type="compositionally biased region" description="Low complexity" evidence="5">
    <location>
        <begin position="1"/>
        <end position="14"/>
    </location>
</feature>
<dbReference type="Pfam" id="PF00550">
    <property type="entry name" value="PP-binding"/>
    <property type="match status" value="2"/>
</dbReference>
<feature type="domain" description="Carrier" evidence="6">
    <location>
        <begin position="1059"/>
        <end position="1134"/>
    </location>
</feature>
<dbReference type="CDD" id="cd19531">
    <property type="entry name" value="LCL_NRPS-like"/>
    <property type="match status" value="2"/>
</dbReference>
<dbReference type="InterPro" id="IPR023213">
    <property type="entry name" value="CAT-like_dom_sf"/>
</dbReference>
<dbReference type="FunFam" id="3.30.300.30:FF:000010">
    <property type="entry name" value="Enterobactin synthetase component F"/>
    <property type="match status" value="1"/>
</dbReference>
<evidence type="ECO:0000256" key="4">
    <source>
        <dbReference type="ARBA" id="ARBA00022553"/>
    </source>
</evidence>
<dbReference type="FunFam" id="3.40.50.980:FF:000002">
    <property type="entry name" value="Enterobactin synthetase component F"/>
    <property type="match status" value="1"/>
</dbReference>
<dbReference type="GO" id="GO:0005737">
    <property type="term" value="C:cytoplasm"/>
    <property type="evidence" value="ECO:0007669"/>
    <property type="project" value="TreeGrafter"/>
</dbReference>
<dbReference type="InterPro" id="IPR042099">
    <property type="entry name" value="ANL_N_sf"/>
</dbReference>
<feature type="compositionally biased region" description="Low complexity" evidence="5">
    <location>
        <begin position="42"/>
        <end position="63"/>
    </location>
</feature>
<dbReference type="SUPFAM" id="SSF47336">
    <property type="entry name" value="ACP-like"/>
    <property type="match status" value="2"/>
</dbReference>
<dbReference type="GO" id="GO:0031177">
    <property type="term" value="F:phosphopantetheine binding"/>
    <property type="evidence" value="ECO:0007669"/>
    <property type="project" value="InterPro"/>
</dbReference>
<evidence type="ECO:0000313" key="8">
    <source>
        <dbReference type="Proteomes" id="UP000248749"/>
    </source>
</evidence>
<comment type="similarity">
    <text evidence="2">Belongs to the ATP-dependent AMP-binding enzyme family.</text>
</comment>
<name>A0A2W2DQ54_9ACTN</name>
<dbReference type="InterPro" id="IPR009081">
    <property type="entry name" value="PP-bd_ACP"/>
</dbReference>
<evidence type="ECO:0000259" key="6">
    <source>
        <dbReference type="PROSITE" id="PS50075"/>
    </source>
</evidence>
<dbReference type="Gene3D" id="3.40.50.1820">
    <property type="entry name" value="alpha/beta hydrolase"/>
    <property type="match status" value="1"/>
</dbReference>
<evidence type="ECO:0000256" key="2">
    <source>
        <dbReference type="ARBA" id="ARBA00006432"/>
    </source>
</evidence>
<dbReference type="FunFam" id="3.40.50.980:FF:000001">
    <property type="entry name" value="Non-ribosomal peptide synthetase"/>
    <property type="match status" value="1"/>
</dbReference>
<dbReference type="SUPFAM" id="SSF52777">
    <property type="entry name" value="CoA-dependent acyltransferases"/>
    <property type="match status" value="4"/>
</dbReference>
<dbReference type="SUPFAM" id="SSF56801">
    <property type="entry name" value="Acetyl-CoA synthetase-like"/>
    <property type="match status" value="2"/>
</dbReference>
<dbReference type="InterPro" id="IPR001242">
    <property type="entry name" value="Condensation_dom"/>
</dbReference>
<dbReference type="Proteomes" id="UP000248749">
    <property type="component" value="Unassembled WGS sequence"/>
</dbReference>
<feature type="domain" description="Carrier" evidence="6">
    <location>
        <begin position="2098"/>
        <end position="2172"/>
    </location>
</feature>
<dbReference type="NCBIfam" id="TIGR01733">
    <property type="entry name" value="AA-adenyl-dom"/>
    <property type="match status" value="1"/>
</dbReference>
<dbReference type="Pfam" id="PF00668">
    <property type="entry name" value="Condensation"/>
    <property type="match status" value="2"/>
</dbReference>
<dbReference type="InterPro" id="IPR010071">
    <property type="entry name" value="AA_adenyl_dom"/>
</dbReference>
<dbReference type="Gene3D" id="3.30.559.30">
    <property type="entry name" value="Nonribosomal peptide synthetase, condensation domain"/>
    <property type="match status" value="2"/>
</dbReference>
<dbReference type="Gene3D" id="3.40.50.12780">
    <property type="entry name" value="N-terminal domain of ligase-like"/>
    <property type="match status" value="1"/>
</dbReference>
<comment type="cofactor">
    <cofactor evidence="1">
        <name>pantetheine 4'-phosphate</name>
        <dbReference type="ChEBI" id="CHEBI:47942"/>
    </cofactor>
</comment>
<sequence length="2197" mass="239851">MWPPASTGTTSSTTRTRRSATRRLTRCARTSPPHSKSRVPRCTRPLTSSPRRSPRQGSPAGRPHFLVDEVRPDPRASSKKNRKGGPRMSNRVYGLSSMQRRLWFVDQLLPGDVTYNIPVVLRVRGLLDLGALQTAVDAVVARHEALRTRFLVVDGEPAQEVIPDARVLVDIVDMRRRDDAEAVAHAYAAAEARRPFDLSDAPLLRCVVVRLGDADQLVAFTMHHIVFDGLSSDVFFDELSAALAGGPEALQAPVVQFAELLEWERASVESGEQDRLVRWWTERLAGAPTVLDLVTDRARPAVQTHRGARCVVTLPPEVVDGLDELCRSQGVTLFMTLLAAFGVVLARHSGQEEVLLGAPVAFRPRSEFERSVGCFLNTVVMRVDTTGQPSFAELLARVKDMALAAFEHQQAPLERLVAELAPEHDLSRTPLVQVLLNVEPELTAPTLPGCTTEHVPNDTVSAKFDLSLYVRTRTGRIDLDLVYDADLFSETRIAWLLEQTGALLNQVSSNPYRSVLGYPLLSERSRELLPDPYEPLTAEWPGSLLDRLAKFVGGSPGRVAMTYRDQRWTYEDLDRASNQLAHRLRDAGVEHGDMVGIVVKRHPTTQIAMLAAMKCGAPFVIMDWSLPPARLAQGVIVCQPKAIVLAHGCEPLPDEVVTAGQRPAEVIRLDDPEWSRLPADHVSVDIRPDDAIYAVFTSGSTGVPKCVVTKHDAVMHFLDWYERSQRLGPDDRFAVLAGLGYEVLMRDLLTPMWVGAMSAFPHLDRLDFAGTTRWLREVDATVLHLTPPYANELAAAMPPGGLPEMRLVGINGDVLRRSTATAWAAAAPNTTLINIYGATETPQVISALSLRDPSSPDGIRPFSSKAPIGPGIDGVQVLSVNPAGELCAEGEIGELVVRTPYLASYLNGIAGGFTTSPWTGDPEDRVYHTGDRVRYLGDGCAEFVGRTDHQIKLRGHRIEPGDVEAVLIAHEHVGQALVMVREDRAGDRRLVAYVTPAPGGVAPSIPDLRARARAGLPKPMVPSAFVVLPGLPLTVNGKVNRAALPEPSREQQLGNRSRQPSSAVERTLAGLWEDVLAVEGIGVEDDFFELGGHSLLLTRLLARLSETFGVKLSLVDVFRTPTIAGFAALIGEGERDVVEADPLPVPTAGDGIHALSMVQRRLWFVDQVQPGDVSYNMATVLRLRGALDVAAFQAALDAVVARHGALRTRFTMAGGEPVQEVLPDVRVPVEVVDLRGRADAGEVGRAYAAGETRRPFDLSVAPLMRCVVVRLGDAEQLVTFTVHHIVFDGWSASVFFGDLSRAMAGALDGAVPQLADLVEWERASLDESEQDRLAQWWKEQVAGAPTVLDLPTDRVRPAVQAHRGARRRFTVPGEVVASLQELARARGATLFMTLLSAFGVVVARHAGQDEVLVGTPVAFRPRSHFERSIGCFLNTVLMRVDTGGRPSFADLLTRVRDMTLVSFDHQQVPFERLVGELAPNHELSRNPLYQVLFALQNVPDAPLDLPGLEVETLESTEAHAQCDISLRFSQGAGGLVGMLDYDVDLFDEATVDRLIGHLQNVLTRVARDASVPIHRVDLLGAGERELVRAWNDTSRDYPPDDTLASVIAGQVRRTPDARAVRFGDEELSYAELDRRANWLALRLRELGVGPDVVVGVHMYRSTELVVAALAVLRAGGAYLPLEPDHPVERLLTMVRSSDCPVVLTQQDLTGTFPNELVVGRDGAEEGPELSAAPDNIAYAIYTSGSTGVPKGVQIPHRGIVNRLRWMQDAYRLTTEDRVLQKTPISFDVSIWELFWPLMNGACLVLAEPRRHRDPDYLAQLMASARVTVCHFVPVMLRAFLDGTDATKLTDLRLIVCSGEELPADLAQQCLRTLRVRLENLYGPTEASVDVTSWTCEPGSAEARVPIGRPIANTQTYVLDTALEPVPVGVVGELYLGGDGLARGYHGQAALTAERFVASPFGPSGARLYRTGDRARWLPDGRLEFLGRLDHQVKIRGFRIELGEVEQVLARHEAVGQVLVVVREDRPGDRRLVAYLTARPGAPAPSVPELRSLAAATLPAFMVPAAFVVLPEFPLTGSGKVDQTALPVPAGEAAGPSRAPATEQERTLAAIWRETLGIDSVGADDDFFELGGDSMHAITLVGRAREHGFDITIEELFRNPTIAAQARNHRAQRDDASSQNVSEFFLLSAADRARLAEA</sequence>
<dbReference type="CDD" id="cd17646">
    <property type="entry name" value="A_NRPS_AB3403-like"/>
    <property type="match status" value="1"/>
</dbReference>
<dbReference type="InterPro" id="IPR000873">
    <property type="entry name" value="AMP-dep_synth/lig_dom"/>
</dbReference>
<evidence type="ECO:0000256" key="5">
    <source>
        <dbReference type="SAM" id="MobiDB-lite"/>
    </source>
</evidence>
<keyword evidence="3" id="KW-0596">Phosphopantetheine</keyword>
<dbReference type="PANTHER" id="PTHR45527:SF1">
    <property type="entry name" value="FATTY ACID SYNTHASE"/>
    <property type="match status" value="1"/>
</dbReference>
<feature type="compositionally biased region" description="Basic and acidic residues" evidence="5">
    <location>
        <begin position="65"/>
        <end position="76"/>
    </location>
</feature>
<gene>
    <name evidence="7" type="ORF">C1I99_05230</name>
</gene>
<dbReference type="Pfam" id="PF13193">
    <property type="entry name" value="AMP-binding_C"/>
    <property type="match status" value="2"/>
</dbReference>
<dbReference type="PROSITE" id="PS00012">
    <property type="entry name" value="PHOSPHOPANTETHEINE"/>
    <property type="match status" value="2"/>
</dbReference>
<dbReference type="InterPro" id="IPR045851">
    <property type="entry name" value="AMP-bd_C_sf"/>
</dbReference>
<organism evidence="7 8">
    <name type="scientific">Micromonospora deserti</name>
    <dbReference type="NCBI Taxonomy" id="2070366"/>
    <lineage>
        <taxon>Bacteria</taxon>
        <taxon>Bacillati</taxon>
        <taxon>Actinomycetota</taxon>
        <taxon>Actinomycetes</taxon>
        <taxon>Micromonosporales</taxon>
        <taxon>Micromonosporaceae</taxon>
        <taxon>Micromonospora</taxon>
    </lineage>
</organism>
<protein>
    <submittedName>
        <fullName evidence="7">Non-ribosomal peptide synthetase</fullName>
    </submittedName>
</protein>
<dbReference type="SMART" id="SM00823">
    <property type="entry name" value="PKS_PP"/>
    <property type="match status" value="2"/>
</dbReference>